<comment type="similarity">
    <text evidence="2 5">Belongs to the pseudouridine synthase TruB family. Type 1 subfamily.</text>
</comment>
<dbReference type="InterPro" id="IPR020103">
    <property type="entry name" value="PsdUridine_synth_cat_dom_sf"/>
</dbReference>
<dbReference type="Pfam" id="PF01509">
    <property type="entry name" value="TruB_N"/>
    <property type="match status" value="1"/>
</dbReference>
<dbReference type="HAMAP" id="MF_01080">
    <property type="entry name" value="TruB_bact"/>
    <property type="match status" value="1"/>
</dbReference>
<dbReference type="RefSeq" id="WP_286336326.1">
    <property type="nucleotide sequence ID" value="NZ_AP027370.1"/>
</dbReference>
<comment type="function">
    <text evidence="5">Responsible for synthesis of pseudouridine from uracil-55 in the psi GC loop of transfer RNAs.</text>
</comment>
<dbReference type="EMBL" id="AP027370">
    <property type="protein sequence ID" value="BDY13371.1"/>
    <property type="molecule type" value="Genomic_DNA"/>
</dbReference>
<keyword evidence="4 5" id="KW-0413">Isomerase</keyword>
<dbReference type="Proteomes" id="UP001321445">
    <property type="component" value="Chromosome"/>
</dbReference>
<keyword evidence="8" id="KW-1185">Reference proteome</keyword>
<proteinExistence type="inferred from homology"/>
<evidence type="ECO:0000313" key="8">
    <source>
        <dbReference type="Proteomes" id="UP001321445"/>
    </source>
</evidence>
<protein>
    <recommendedName>
        <fullName evidence="5">tRNA pseudouridine synthase B</fullName>
        <ecNumber evidence="5">5.4.99.25</ecNumber>
    </recommendedName>
    <alternativeName>
        <fullName evidence="5">tRNA pseudouridine(55) synthase</fullName>
        <shortName evidence="5">Psi55 synthase</shortName>
    </alternativeName>
    <alternativeName>
        <fullName evidence="5">tRNA pseudouridylate synthase</fullName>
    </alternativeName>
    <alternativeName>
        <fullName evidence="5">tRNA-uridine isomerase</fullName>
    </alternativeName>
</protein>
<evidence type="ECO:0000256" key="5">
    <source>
        <dbReference type="HAMAP-Rule" id="MF_01080"/>
    </source>
</evidence>
<comment type="catalytic activity">
    <reaction evidence="1 5">
        <text>uridine(55) in tRNA = pseudouridine(55) in tRNA</text>
        <dbReference type="Rhea" id="RHEA:42532"/>
        <dbReference type="Rhea" id="RHEA-COMP:10101"/>
        <dbReference type="Rhea" id="RHEA-COMP:10102"/>
        <dbReference type="ChEBI" id="CHEBI:65314"/>
        <dbReference type="ChEBI" id="CHEBI:65315"/>
        <dbReference type="EC" id="5.4.99.25"/>
    </reaction>
</comment>
<feature type="domain" description="Pseudouridine synthase II N-terminal" evidence="6">
    <location>
        <begin position="26"/>
        <end position="173"/>
    </location>
</feature>
<evidence type="ECO:0000256" key="4">
    <source>
        <dbReference type="ARBA" id="ARBA00023235"/>
    </source>
</evidence>
<evidence type="ECO:0000256" key="2">
    <source>
        <dbReference type="ARBA" id="ARBA00005642"/>
    </source>
</evidence>
<evidence type="ECO:0000313" key="7">
    <source>
        <dbReference type="EMBL" id="BDY13371.1"/>
    </source>
</evidence>
<sequence>MTCPNRLFVAKKPMFVGSNTFLSRIKRRYGVKKAGFSGTLDPFACGVLIIAFGQYTKLFRFLQKSPKTYRAVLWLGAVSDTLDIEHIERIDPIAPMEEKRVENAVKAFEGTFEYIPPKYSAKRIDGRRAYDLARAGESVELATCRSRIHAISMLHYRHPFVTFEATVSEGTYIRSLGEAIAEKLGCAGALSYLERKREGKFVYDHEKPLDPLEYLQPPRNRYLGDPRDLLLGKKLQKERFEIQRPGTYTVVFDDYFSILEIDEGDRVAYLLNKVKLCSY</sequence>
<dbReference type="SUPFAM" id="SSF55120">
    <property type="entry name" value="Pseudouridine synthase"/>
    <property type="match status" value="1"/>
</dbReference>
<organism evidence="7 8">
    <name type="scientific">Hydrogenimonas cancrithermarum</name>
    <dbReference type="NCBI Taxonomy" id="2993563"/>
    <lineage>
        <taxon>Bacteria</taxon>
        <taxon>Pseudomonadati</taxon>
        <taxon>Campylobacterota</taxon>
        <taxon>Epsilonproteobacteria</taxon>
        <taxon>Campylobacterales</taxon>
        <taxon>Hydrogenimonadaceae</taxon>
        <taxon>Hydrogenimonas</taxon>
    </lineage>
</organism>
<dbReference type="InterPro" id="IPR014780">
    <property type="entry name" value="tRNA_psdUridine_synth_TruB"/>
</dbReference>
<evidence type="ECO:0000256" key="1">
    <source>
        <dbReference type="ARBA" id="ARBA00000385"/>
    </source>
</evidence>
<evidence type="ECO:0000256" key="3">
    <source>
        <dbReference type="ARBA" id="ARBA00022694"/>
    </source>
</evidence>
<name>A0ABN6WW92_9BACT</name>
<dbReference type="PANTHER" id="PTHR13767:SF2">
    <property type="entry name" value="PSEUDOURIDYLATE SYNTHASE TRUB1"/>
    <property type="match status" value="1"/>
</dbReference>
<dbReference type="EC" id="5.4.99.25" evidence="5"/>
<accession>A0ABN6WW92</accession>
<dbReference type="InterPro" id="IPR002501">
    <property type="entry name" value="PsdUridine_synth_N"/>
</dbReference>
<dbReference type="NCBIfam" id="TIGR00431">
    <property type="entry name" value="TruB"/>
    <property type="match status" value="1"/>
</dbReference>
<evidence type="ECO:0000259" key="6">
    <source>
        <dbReference type="Pfam" id="PF01509"/>
    </source>
</evidence>
<dbReference type="Gene3D" id="3.30.2350.10">
    <property type="entry name" value="Pseudouridine synthase"/>
    <property type="match status" value="1"/>
</dbReference>
<dbReference type="PANTHER" id="PTHR13767">
    <property type="entry name" value="TRNA-PSEUDOURIDINE SYNTHASE"/>
    <property type="match status" value="1"/>
</dbReference>
<feature type="active site" description="Nucleophile" evidence="5">
    <location>
        <position position="41"/>
    </location>
</feature>
<reference evidence="7 8" key="1">
    <citation type="submission" date="2023-03" db="EMBL/GenBank/DDBJ databases">
        <title>Description of Hydrogenimonas sp. ISO32.</title>
        <authorList>
            <person name="Mino S."/>
            <person name="Fukazawa S."/>
            <person name="Sawabe T."/>
        </authorList>
    </citation>
    <scope>NUCLEOTIDE SEQUENCE [LARGE SCALE GENOMIC DNA]</scope>
    <source>
        <strain evidence="7 8">ISO32</strain>
    </source>
</reference>
<keyword evidence="3 5" id="KW-0819">tRNA processing</keyword>
<gene>
    <name evidence="5 7" type="primary">truB</name>
    <name evidence="7" type="ORF">HCR_16830</name>
</gene>